<organism evidence="1 2">
    <name type="scientific">Rhipicephalus sanguineus</name>
    <name type="common">Brown dog tick</name>
    <name type="synonym">Ixodes sanguineus</name>
    <dbReference type="NCBI Taxonomy" id="34632"/>
    <lineage>
        <taxon>Eukaryota</taxon>
        <taxon>Metazoa</taxon>
        <taxon>Ecdysozoa</taxon>
        <taxon>Arthropoda</taxon>
        <taxon>Chelicerata</taxon>
        <taxon>Arachnida</taxon>
        <taxon>Acari</taxon>
        <taxon>Parasitiformes</taxon>
        <taxon>Ixodida</taxon>
        <taxon>Ixodoidea</taxon>
        <taxon>Ixodidae</taxon>
        <taxon>Rhipicephalinae</taxon>
        <taxon>Rhipicephalus</taxon>
        <taxon>Rhipicephalus</taxon>
    </lineage>
</organism>
<dbReference type="VEuPathDB" id="VectorBase:RSAN_026141"/>
<reference evidence="1" key="1">
    <citation type="journal article" date="2020" name="Cell">
        <title>Large-Scale Comparative Analyses of Tick Genomes Elucidate Their Genetic Diversity and Vector Capacities.</title>
        <authorList>
            <consortium name="Tick Genome and Microbiome Consortium (TIGMIC)"/>
            <person name="Jia N."/>
            <person name="Wang J."/>
            <person name="Shi W."/>
            <person name="Du L."/>
            <person name="Sun Y."/>
            <person name="Zhan W."/>
            <person name="Jiang J.F."/>
            <person name="Wang Q."/>
            <person name="Zhang B."/>
            <person name="Ji P."/>
            <person name="Bell-Sakyi L."/>
            <person name="Cui X.M."/>
            <person name="Yuan T.T."/>
            <person name="Jiang B.G."/>
            <person name="Yang W.F."/>
            <person name="Lam T.T."/>
            <person name="Chang Q.C."/>
            <person name="Ding S.J."/>
            <person name="Wang X.J."/>
            <person name="Zhu J.G."/>
            <person name="Ruan X.D."/>
            <person name="Zhao L."/>
            <person name="Wei J.T."/>
            <person name="Ye R.Z."/>
            <person name="Que T.C."/>
            <person name="Du C.H."/>
            <person name="Zhou Y.H."/>
            <person name="Cheng J.X."/>
            <person name="Dai P.F."/>
            <person name="Guo W.B."/>
            <person name="Han X.H."/>
            <person name="Huang E.J."/>
            <person name="Li L.F."/>
            <person name="Wei W."/>
            <person name="Gao Y.C."/>
            <person name="Liu J.Z."/>
            <person name="Shao H.Z."/>
            <person name="Wang X."/>
            <person name="Wang C.C."/>
            <person name="Yang T.C."/>
            <person name="Huo Q.B."/>
            <person name="Li W."/>
            <person name="Chen H.Y."/>
            <person name="Chen S.E."/>
            <person name="Zhou L.G."/>
            <person name="Ni X.B."/>
            <person name="Tian J.H."/>
            <person name="Sheng Y."/>
            <person name="Liu T."/>
            <person name="Pan Y.S."/>
            <person name="Xia L.Y."/>
            <person name="Li J."/>
            <person name="Zhao F."/>
            <person name="Cao W.C."/>
        </authorList>
    </citation>
    <scope>NUCLEOTIDE SEQUENCE</scope>
    <source>
        <strain evidence="1">Rsan-2018</strain>
    </source>
</reference>
<keyword evidence="2" id="KW-1185">Reference proteome</keyword>
<gene>
    <name evidence="1" type="ORF">HPB52_004572</name>
</gene>
<evidence type="ECO:0000313" key="2">
    <source>
        <dbReference type="Proteomes" id="UP000821837"/>
    </source>
</evidence>
<protein>
    <recommendedName>
        <fullName evidence="3">Tick transposon</fullName>
    </recommendedName>
</protein>
<comment type="caution">
    <text evidence="1">The sequence shown here is derived from an EMBL/GenBank/DDBJ whole genome shotgun (WGS) entry which is preliminary data.</text>
</comment>
<accession>A0A9D4T544</accession>
<evidence type="ECO:0000313" key="1">
    <source>
        <dbReference type="EMBL" id="KAH7971973.1"/>
    </source>
</evidence>
<evidence type="ECO:0008006" key="3">
    <source>
        <dbReference type="Google" id="ProtNLM"/>
    </source>
</evidence>
<dbReference type="AlphaFoldDB" id="A0A9D4T544"/>
<sequence>MYAIAVCNARRFSFHVRHKQLPPDILTLFGGFQPSQGHGVRILKVLSSEWHRQARFYKECLFLSLHGTVSPNGSRKWREHRDLADATAEFRWRLMLTELRASLQKKSSPGKNSVHTLGQVCLPDNIRRVLDRGPKYAVEPKKTRAELLGLVRTISRKAPDDYSERKEVNIYRNTTRTEERTCFIDSFLRGAENRNEGDDSVPALSPTLGVLGVAQLARLALLVAGILLDGVLP</sequence>
<name>A0A9D4T544_RHISA</name>
<dbReference type="EMBL" id="JABSTV010001247">
    <property type="protein sequence ID" value="KAH7971973.1"/>
    <property type="molecule type" value="Genomic_DNA"/>
</dbReference>
<dbReference type="Proteomes" id="UP000821837">
    <property type="component" value="Chromosome 11"/>
</dbReference>
<proteinExistence type="predicted"/>
<reference evidence="1" key="2">
    <citation type="submission" date="2021-09" db="EMBL/GenBank/DDBJ databases">
        <authorList>
            <person name="Jia N."/>
            <person name="Wang J."/>
            <person name="Shi W."/>
            <person name="Du L."/>
            <person name="Sun Y."/>
            <person name="Zhan W."/>
            <person name="Jiang J."/>
            <person name="Wang Q."/>
            <person name="Zhang B."/>
            <person name="Ji P."/>
            <person name="Sakyi L.B."/>
            <person name="Cui X."/>
            <person name="Yuan T."/>
            <person name="Jiang B."/>
            <person name="Yang W."/>
            <person name="Lam T.T.-Y."/>
            <person name="Chang Q."/>
            <person name="Ding S."/>
            <person name="Wang X."/>
            <person name="Zhu J."/>
            <person name="Ruan X."/>
            <person name="Zhao L."/>
            <person name="Wei J."/>
            <person name="Que T."/>
            <person name="Du C."/>
            <person name="Cheng J."/>
            <person name="Dai P."/>
            <person name="Han X."/>
            <person name="Huang E."/>
            <person name="Gao Y."/>
            <person name="Liu J."/>
            <person name="Shao H."/>
            <person name="Ye R."/>
            <person name="Li L."/>
            <person name="Wei W."/>
            <person name="Wang X."/>
            <person name="Wang C."/>
            <person name="Huo Q."/>
            <person name="Li W."/>
            <person name="Guo W."/>
            <person name="Chen H."/>
            <person name="Chen S."/>
            <person name="Zhou L."/>
            <person name="Zhou L."/>
            <person name="Ni X."/>
            <person name="Tian J."/>
            <person name="Zhou Y."/>
            <person name="Sheng Y."/>
            <person name="Liu T."/>
            <person name="Pan Y."/>
            <person name="Xia L."/>
            <person name="Li J."/>
            <person name="Zhao F."/>
            <person name="Cao W."/>
        </authorList>
    </citation>
    <scope>NUCLEOTIDE SEQUENCE</scope>
    <source>
        <strain evidence="1">Rsan-2018</strain>
        <tissue evidence="1">Larvae</tissue>
    </source>
</reference>